<dbReference type="Pfam" id="PF13649">
    <property type="entry name" value="Methyltransf_25"/>
    <property type="match status" value="1"/>
</dbReference>
<sequence length="242" mass="27003">MSLSDSFSFSARRYDFLTRLNPGYRRELRAAARQLAEALDEQPPERPLIWDLGCGTGLSTRALLKTMPQARVVGVDASAGMLDHARAKTWPEGTQFLQERVEQLEDNPAPELAEAPDGIFAAYLLRNVPSQHRTEVLASLQRQLKPDAPLVLHDYSISESRLAQVKWTTVCFAIVIPLSALVGAKTGLFTYLWRSVMDNDSTQTVLARLQQAGLHNVKSSTARGWHRRILHTYTAIKAGIRP</sequence>
<proteinExistence type="predicted"/>
<name>A0ABN2V3J6_9MICC</name>
<evidence type="ECO:0000313" key="5">
    <source>
        <dbReference type="Proteomes" id="UP001501461"/>
    </source>
</evidence>
<protein>
    <submittedName>
        <fullName evidence="4">Class I SAM-dependent methyltransferase</fullName>
    </submittedName>
</protein>
<reference evidence="4 5" key="1">
    <citation type="journal article" date="2019" name="Int. J. Syst. Evol. Microbiol.">
        <title>The Global Catalogue of Microorganisms (GCM) 10K type strain sequencing project: providing services to taxonomists for standard genome sequencing and annotation.</title>
        <authorList>
            <consortium name="The Broad Institute Genomics Platform"/>
            <consortium name="The Broad Institute Genome Sequencing Center for Infectious Disease"/>
            <person name="Wu L."/>
            <person name="Ma J."/>
        </authorList>
    </citation>
    <scope>NUCLEOTIDE SEQUENCE [LARGE SCALE GENOMIC DNA]</scope>
    <source>
        <strain evidence="4 5">JCM 13595</strain>
    </source>
</reference>
<dbReference type="CDD" id="cd02440">
    <property type="entry name" value="AdoMet_MTases"/>
    <property type="match status" value="1"/>
</dbReference>
<feature type="domain" description="Methyltransferase" evidence="3">
    <location>
        <begin position="49"/>
        <end position="147"/>
    </location>
</feature>
<comment type="caution">
    <text evidence="4">The sequence shown here is derived from an EMBL/GenBank/DDBJ whole genome shotgun (WGS) entry which is preliminary data.</text>
</comment>
<dbReference type="PANTHER" id="PTHR43861:SF1">
    <property type="entry name" value="TRANS-ACONITATE 2-METHYLTRANSFERASE"/>
    <property type="match status" value="1"/>
</dbReference>
<organism evidence="4 5">
    <name type="scientific">Yaniella flava</name>
    <dbReference type="NCBI Taxonomy" id="287930"/>
    <lineage>
        <taxon>Bacteria</taxon>
        <taxon>Bacillati</taxon>
        <taxon>Actinomycetota</taxon>
        <taxon>Actinomycetes</taxon>
        <taxon>Micrococcales</taxon>
        <taxon>Micrococcaceae</taxon>
        <taxon>Yaniella</taxon>
    </lineage>
</organism>
<dbReference type="EMBL" id="BAAAMN010000061">
    <property type="protein sequence ID" value="GAA2045412.1"/>
    <property type="molecule type" value="Genomic_DNA"/>
</dbReference>
<dbReference type="InterPro" id="IPR029063">
    <property type="entry name" value="SAM-dependent_MTases_sf"/>
</dbReference>
<dbReference type="InterPro" id="IPR041698">
    <property type="entry name" value="Methyltransf_25"/>
</dbReference>
<dbReference type="GO" id="GO:0032259">
    <property type="term" value="P:methylation"/>
    <property type="evidence" value="ECO:0007669"/>
    <property type="project" value="UniProtKB-KW"/>
</dbReference>
<dbReference type="PANTHER" id="PTHR43861">
    <property type="entry name" value="TRANS-ACONITATE 2-METHYLTRANSFERASE-RELATED"/>
    <property type="match status" value="1"/>
</dbReference>
<dbReference type="RefSeq" id="WP_343959831.1">
    <property type="nucleotide sequence ID" value="NZ_BAAAMN010000061.1"/>
</dbReference>
<accession>A0ABN2V3J6</accession>
<dbReference type="Gene3D" id="3.40.50.150">
    <property type="entry name" value="Vaccinia Virus protein VP39"/>
    <property type="match status" value="1"/>
</dbReference>
<evidence type="ECO:0000313" key="4">
    <source>
        <dbReference type="EMBL" id="GAA2045412.1"/>
    </source>
</evidence>
<keyword evidence="1 4" id="KW-0489">Methyltransferase</keyword>
<evidence type="ECO:0000256" key="1">
    <source>
        <dbReference type="ARBA" id="ARBA00022603"/>
    </source>
</evidence>
<gene>
    <name evidence="4" type="ORF">GCM10009720_27900</name>
</gene>
<evidence type="ECO:0000259" key="3">
    <source>
        <dbReference type="Pfam" id="PF13649"/>
    </source>
</evidence>
<dbReference type="GO" id="GO:0008168">
    <property type="term" value="F:methyltransferase activity"/>
    <property type="evidence" value="ECO:0007669"/>
    <property type="project" value="UniProtKB-KW"/>
</dbReference>
<dbReference type="SUPFAM" id="SSF53335">
    <property type="entry name" value="S-adenosyl-L-methionine-dependent methyltransferases"/>
    <property type="match status" value="1"/>
</dbReference>
<dbReference type="Proteomes" id="UP001501461">
    <property type="component" value="Unassembled WGS sequence"/>
</dbReference>
<evidence type="ECO:0000256" key="2">
    <source>
        <dbReference type="ARBA" id="ARBA00022679"/>
    </source>
</evidence>
<keyword evidence="2" id="KW-0808">Transferase</keyword>
<keyword evidence="5" id="KW-1185">Reference proteome</keyword>